<dbReference type="PANTHER" id="PTHR28055">
    <property type="entry name" value="ALTERED INHERITANCE OF MITOCHONDRIA PROTEIN 41, MITOCHONDRIAL"/>
    <property type="match status" value="1"/>
</dbReference>
<accession>A0ABP3KMX4</accession>
<dbReference type="InterPro" id="IPR019004">
    <property type="entry name" value="YqeY/Aim41"/>
</dbReference>
<proteinExistence type="predicted"/>
<dbReference type="PANTHER" id="PTHR28055:SF1">
    <property type="entry name" value="ALTERED INHERITANCE OF MITOCHONDRIA PROTEIN 41, MITOCHONDRIAL"/>
    <property type="match status" value="1"/>
</dbReference>
<dbReference type="InterPro" id="IPR023168">
    <property type="entry name" value="GatB_Yqey_C_2"/>
</dbReference>
<protein>
    <submittedName>
        <fullName evidence="1">GatB/YqeY domain-containing protein</fullName>
    </submittedName>
</protein>
<dbReference type="InterPro" id="IPR003789">
    <property type="entry name" value="Asn/Gln_tRNA_amidoTrase-B-like"/>
</dbReference>
<dbReference type="Gene3D" id="1.10.1510.10">
    <property type="entry name" value="Uncharacterised protein YqeY/AIM41 PF09424, N-terminal domain"/>
    <property type="match status" value="1"/>
</dbReference>
<dbReference type="Pfam" id="PF09424">
    <property type="entry name" value="YqeY"/>
    <property type="match status" value="1"/>
</dbReference>
<organism evidence="1 2">
    <name type="scientific">Parasphingorhabdus litoris</name>
    <dbReference type="NCBI Taxonomy" id="394733"/>
    <lineage>
        <taxon>Bacteria</taxon>
        <taxon>Pseudomonadati</taxon>
        <taxon>Pseudomonadota</taxon>
        <taxon>Alphaproteobacteria</taxon>
        <taxon>Sphingomonadales</taxon>
        <taxon>Sphingomonadaceae</taxon>
        <taxon>Parasphingorhabdus</taxon>
    </lineage>
</organism>
<dbReference type="InterPro" id="IPR042184">
    <property type="entry name" value="YqeY/Aim41_N"/>
</dbReference>
<dbReference type="Proteomes" id="UP001500713">
    <property type="component" value="Unassembled WGS sequence"/>
</dbReference>
<sequence length="166" mass="18148">MLVAYSKITGNAMIRIGIRDTVKAAQIAAMKAGDKDRTAATRAMLAKIKDKDIELRTKDSKLDDDVMVTDVLQKMAKQRRESIEMFESGGRQELAKGEKMELAVIEEFLPAQLSEADTAKLIDGIKTELGAESMKDMGRVMAELKSRHGSEIDMSKASGLVKAALS</sequence>
<comment type="caution">
    <text evidence="1">The sequence shown here is derived from an EMBL/GenBank/DDBJ whole genome shotgun (WGS) entry which is preliminary data.</text>
</comment>
<dbReference type="SUPFAM" id="SSF89095">
    <property type="entry name" value="GatB/YqeY motif"/>
    <property type="match status" value="1"/>
</dbReference>
<dbReference type="EMBL" id="BAAAEM010000003">
    <property type="protein sequence ID" value="GAA0481689.1"/>
    <property type="molecule type" value="Genomic_DNA"/>
</dbReference>
<reference evidence="2" key="1">
    <citation type="journal article" date="2019" name="Int. J. Syst. Evol. Microbiol.">
        <title>The Global Catalogue of Microorganisms (GCM) 10K type strain sequencing project: providing services to taxonomists for standard genome sequencing and annotation.</title>
        <authorList>
            <consortium name="The Broad Institute Genomics Platform"/>
            <consortium name="The Broad Institute Genome Sequencing Center for Infectious Disease"/>
            <person name="Wu L."/>
            <person name="Ma J."/>
        </authorList>
    </citation>
    <scope>NUCLEOTIDE SEQUENCE [LARGE SCALE GENOMIC DNA]</scope>
    <source>
        <strain evidence="2">JCM 14162</strain>
    </source>
</reference>
<dbReference type="Gene3D" id="1.10.10.410">
    <property type="match status" value="1"/>
</dbReference>
<gene>
    <name evidence="1" type="ORF">GCM10009096_24870</name>
</gene>
<keyword evidence="2" id="KW-1185">Reference proteome</keyword>
<evidence type="ECO:0000313" key="2">
    <source>
        <dbReference type="Proteomes" id="UP001500713"/>
    </source>
</evidence>
<name>A0ABP3KMX4_9SPHN</name>
<evidence type="ECO:0000313" key="1">
    <source>
        <dbReference type="EMBL" id="GAA0481689.1"/>
    </source>
</evidence>